<gene>
    <name evidence="2" type="ORF">GMARGA_LOCUS40801</name>
</gene>
<feature type="compositionally biased region" description="Basic and acidic residues" evidence="1">
    <location>
        <begin position="1"/>
        <end position="11"/>
    </location>
</feature>
<feature type="non-terminal residue" evidence="2">
    <location>
        <position position="1"/>
    </location>
</feature>
<name>A0ABN7XB26_GIGMA</name>
<reference evidence="2 3" key="1">
    <citation type="submission" date="2021-06" db="EMBL/GenBank/DDBJ databases">
        <authorList>
            <person name="Kallberg Y."/>
            <person name="Tangrot J."/>
            <person name="Rosling A."/>
        </authorList>
    </citation>
    <scope>NUCLEOTIDE SEQUENCE [LARGE SCALE GENOMIC DNA]</scope>
    <source>
        <strain evidence="2 3">120-4 pot B 10/14</strain>
    </source>
</reference>
<dbReference type="Proteomes" id="UP000789901">
    <property type="component" value="Unassembled WGS sequence"/>
</dbReference>
<evidence type="ECO:0000313" key="3">
    <source>
        <dbReference type="Proteomes" id="UP000789901"/>
    </source>
</evidence>
<feature type="region of interest" description="Disordered" evidence="1">
    <location>
        <begin position="1"/>
        <end position="55"/>
    </location>
</feature>
<feature type="non-terminal residue" evidence="2">
    <location>
        <position position="55"/>
    </location>
</feature>
<sequence>HLREAKHDHASSKSQIQTSKTTTEDVHEILDDSKGSYQYNDPQQETSFAGTSFQK</sequence>
<evidence type="ECO:0000256" key="1">
    <source>
        <dbReference type="SAM" id="MobiDB-lite"/>
    </source>
</evidence>
<comment type="caution">
    <text evidence="2">The sequence shown here is derived from an EMBL/GenBank/DDBJ whole genome shotgun (WGS) entry which is preliminary data.</text>
</comment>
<dbReference type="EMBL" id="CAJVQB010106670">
    <property type="protein sequence ID" value="CAG8851553.1"/>
    <property type="molecule type" value="Genomic_DNA"/>
</dbReference>
<protein>
    <submittedName>
        <fullName evidence="2">7365_t:CDS:1</fullName>
    </submittedName>
</protein>
<feature type="compositionally biased region" description="Polar residues" evidence="1">
    <location>
        <begin position="35"/>
        <end position="55"/>
    </location>
</feature>
<accession>A0ABN7XB26</accession>
<organism evidence="2 3">
    <name type="scientific">Gigaspora margarita</name>
    <dbReference type="NCBI Taxonomy" id="4874"/>
    <lineage>
        <taxon>Eukaryota</taxon>
        <taxon>Fungi</taxon>
        <taxon>Fungi incertae sedis</taxon>
        <taxon>Mucoromycota</taxon>
        <taxon>Glomeromycotina</taxon>
        <taxon>Glomeromycetes</taxon>
        <taxon>Diversisporales</taxon>
        <taxon>Gigasporaceae</taxon>
        <taxon>Gigaspora</taxon>
    </lineage>
</organism>
<evidence type="ECO:0000313" key="2">
    <source>
        <dbReference type="EMBL" id="CAG8851553.1"/>
    </source>
</evidence>
<proteinExistence type="predicted"/>
<keyword evidence="3" id="KW-1185">Reference proteome</keyword>
<feature type="compositionally biased region" description="Basic and acidic residues" evidence="1">
    <location>
        <begin position="22"/>
        <end position="34"/>
    </location>
</feature>
<feature type="compositionally biased region" description="Low complexity" evidence="1">
    <location>
        <begin position="12"/>
        <end position="21"/>
    </location>
</feature>